<accession>A0AAV4QSK3</accession>
<sequence length="75" mass="8759">MSKTVSLSDHRVLDAAVVCSASFRGVLLNRTSSFVLPWLVCHEQDARRNDLEERRGRARLLLWNWGYRKWSPFPT</sequence>
<evidence type="ECO:0000313" key="1">
    <source>
        <dbReference type="EMBL" id="GIY11301.1"/>
    </source>
</evidence>
<reference evidence="1 2" key="1">
    <citation type="submission" date="2021-06" db="EMBL/GenBank/DDBJ databases">
        <title>Caerostris extrusa draft genome.</title>
        <authorList>
            <person name="Kono N."/>
            <person name="Arakawa K."/>
        </authorList>
    </citation>
    <scope>NUCLEOTIDE SEQUENCE [LARGE SCALE GENOMIC DNA]</scope>
</reference>
<gene>
    <name evidence="1" type="ORF">CEXT_162731</name>
</gene>
<proteinExistence type="predicted"/>
<keyword evidence="2" id="KW-1185">Reference proteome</keyword>
<evidence type="ECO:0000313" key="2">
    <source>
        <dbReference type="Proteomes" id="UP001054945"/>
    </source>
</evidence>
<name>A0AAV4QSK3_CAEEX</name>
<comment type="caution">
    <text evidence="1">The sequence shown here is derived from an EMBL/GenBank/DDBJ whole genome shotgun (WGS) entry which is preliminary data.</text>
</comment>
<dbReference type="AlphaFoldDB" id="A0AAV4QSK3"/>
<organism evidence="1 2">
    <name type="scientific">Caerostris extrusa</name>
    <name type="common">Bark spider</name>
    <name type="synonym">Caerostris bankana</name>
    <dbReference type="NCBI Taxonomy" id="172846"/>
    <lineage>
        <taxon>Eukaryota</taxon>
        <taxon>Metazoa</taxon>
        <taxon>Ecdysozoa</taxon>
        <taxon>Arthropoda</taxon>
        <taxon>Chelicerata</taxon>
        <taxon>Arachnida</taxon>
        <taxon>Araneae</taxon>
        <taxon>Araneomorphae</taxon>
        <taxon>Entelegynae</taxon>
        <taxon>Araneoidea</taxon>
        <taxon>Araneidae</taxon>
        <taxon>Caerostris</taxon>
    </lineage>
</organism>
<protein>
    <submittedName>
        <fullName evidence="1">Uncharacterized protein</fullName>
    </submittedName>
</protein>
<dbReference type="EMBL" id="BPLR01006630">
    <property type="protein sequence ID" value="GIY11301.1"/>
    <property type="molecule type" value="Genomic_DNA"/>
</dbReference>
<dbReference type="Proteomes" id="UP001054945">
    <property type="component" value="Unassembled WGS sequence"/>
</dbReference>